<name>A0AA39NB95_ARMTA</name>
<dbReference type="EMBL" id="JAUEPS010000009">
    <property type="protein sequence ID" value="KAK0462466.1"/>
    <property type="molecule type" value="Genomic_DNA"/>
</dbReference>
<proteinExistence type="predicted"/>
<dbReference type="Proteomes" id="UP001175211">
    <property type="component" value="Unassembled WGS sequence"/>
</dbReference>
<evidence type="ECO:0000313" key="2">
    <source>
        <dbReference type="Proteomes" id="UP001175211"/>
    </source>
</evidence>
<evidence type="ECO:0000313" key="1">
    <source>
        <dbReference type="EMBL" id="KAK0462466.1"/>
    </source>
</evidence>
<comment type="caution">
    <text evidence="1">The sequence shown here is derived from an EMBL/GenBank/DDBJ whole genome shotgun (WGS) entry which is preliminary data.</text>
</comment>
<keyword evidence="2" id="KW-1185">Reference proteome</keyword>
<protein>
    <submittedName>
        <fullName evidence="1">Uncharacterized protein</fullName>
    </submittedName>
</protein>
<accession>A0AA39NB95</accession>
<sequence>MMAHDAFKLSRAFFLPCVQAFLPSIKGRRLRFHPPSLLSFLPPSSLSYAAHSLRRCRRLLKRHTRYHSIHSIHLRVALSVYLTHNRCRTMYYIPAMVISLPYSAHRLDTAYSAIGLADISKTREFPAFDIDLFIGRHGCR</sequence>
<organism evidence="1 2">
    <name type="scientific">Armillaria tabescens</name>
    <name type="common">Ringless honey mushroom</name>
    <name type="synonym">Agaricus tabescens</name>
    <dbReference type="NCBI Taxonomy" id="1929756"/>
    <lineage>
        <taxon>Eukaryota</taxon>
        <taxon>Fungi</taxon>
        <taxon>Dikarya</taxon>
        <taxon>Basidiomycota</taxon>
        <taxon>Agaricomycotina</taxon>
        <taxon>Agaricomycetes</taxon>
        <taxon>Agaricomycetidae</taxon>
        <taxon>Agaricales</taxon>
        <taxon>Marasmiineae</taxon>
        <taxon>Physalacriaceae</taxon>
        <taxon>Desarmillaria</taxon>
    </lineage>
</organism>
<dbReference type="RefSeq" id="XP_060334078.1">
    <property type="nucleotide sequence ID" value="XM_060466278.1"/>
</dbReference>
<dbReference type="AlphaFoldDB" id="A0AA39NB95"/>
<reference evidence="1" key="1">
    <citation type="submission" date="2023-06" db="EMBL/GenBank/DDBJ databases">
        <authorList>
            <consortium name="Lawrence Berkeley National Laboratory"/>
            <person name="Ahrendt S."/>
            <person name="Sahu N."/>
            <person name="Indic B."/>
            <person name="Wong-Bajracharya J."/>
            <person name="Merenyi Z."/>
            <person name="Ke H.-M."/>
            <person name="Monk M."/>
            <person name="Kocsube S."/>
            <person name="Drula E."/>
            <person name="Lipzen A."/>
            <person name="Balint B."/>
            <person name="Henrissat B."/>
            <person name="Andreopoulos B."/>
            <person name="Martin F.M."/>
            <person name="Harder C.B."/>
            <person name="Rigling D."/>
            <person name="Ford K.L."/>
            <person name="Foster G.D."/>
            <person name="Pangilinan J."/>
            <person name="Papanicolaou A."/>
            <person name="Barry K."/>
            <person name="LaButti K."/>
            <person name="Viragh M."/>
            <person name="Koriabine M."/>
            <person name="Yan M."/>
            <person name="Riley R."/>
            <person name="Champramary S."/>
            <person name="Plett K.L."/>
            <person name="Tsai I.J."/>
            <person name="Slot J."/>
            <person name="Sipos G."/>
            <person name="Plett J."/>
            <person name="Nagy L.G."/>
            <person name="Grigoriev I.V."/>
        </authorList>
    </citation>
    <scope>NUCLEOTIDE SEQUENCE</scope>
    <source>
        <strain evidence="1">CCBAS 213</strain>
    </source>
</reference>
<dbReference type="GeneID" id="85349826"/>
<gene>
    <name evidence="1" type="ORF">EV420DRAFT_1189239</name>
</gene>